<feature type="non-terminal residue" evidence="4">
    <location>
        <position position="323"/>
    </location>
</feature>
<gene>
    <name evidence="4" type="ORF">METZ01_LOCUS257878</name>
</gene>
<dbReference type="Gene3D" id="3.20.20.30">
    <property type="entry name" value="Luciferase-like domain"/>
    <property type="match status" value="1"/>
</dbReference>
<dbReference type="GO" id="GO:0005829">
    <property type="term" value="C:cytosol"/>
    <property type="evidence" value="ECO:0007669"/>
    <property type="project" value="TreeGrafter"/>
</dbReference>
<reference evidence="4" key="1">
    <citation type="submission" date="2018-05" db="EMBL/GenBank/DDBJ databases">
        <authorList>
            <person name="Lanie J.A."/>
            <person name="Ng W.-L."/>
            <person name="Kazmierczak K.M."/>
            <person name="Andrzejewski T.M."/>
            <person name="Davidsen T.M."/>
            <person name="Wayne K.J."/>
            <person name="Tettelin H."/>
            <person name="Glass J.I."/>
            <person name="Rusch D."/>
            <person name="Podicherti R."/>
            <person name="Tsui H.-C.T."/>
            <person name="Winkler M.E."/>
        </authorList>
    </citation>
    <scope>NUCLEOTIDE SEQUENCE</scope>
</reference>
<name>A0A382IYV2_9ZZZZ</name>
<evidence type="ECO:0000256" key="1">
    <source>
        <dbReference type="ARBA" id="ARBA00023002"/>
    </source>
</evidence>
<dbReference type="GO" id="GO:0004497">
    <property type="term" value="F:monooxygenase activity"/>
    <property type="evidence" value="ECO:0007669"/>
    <property type="project" value="UniProtKB-KW"/>
</dbReference>
<dbReference type="GO" id="GO:0016705">
    <property type="term" value="F:oxidoreductase activity, acting on paired donors, with incorporation or reduction of molecular oxygen"/>
    <property type="evidence" value="ECO:0007669"/>
    <property type="project" value="InterPro"/>
</dbReference>
<dbReference type="PANTHER" id="PTHR30137">
    <property type="entry name" value="LUCIFERASE-LIKE MONOOXYGENASE"/>
    <property type="match status" value="1"/>
</dbReference>
<dbReference type="EMBL" id="UINC01070688">
    <property type="protein sequence ID" value="SVC05024.1"/>
    <property type="molecule type" value="Genomic_DNA"/>
</dbReference>
<protein>
    <recommendedName>
        <fullName evidence="3">Luciferase-like domain-containing protein</fullName>
    </recommendedName>
</protein>
<dbReference type="Pfam" id="PF00296">
    <property type="entry name" value="Bac_luciferase"/>
    <property type="match status" value="1"/>
</dbReference>
<accession>A0A382IYV2</accession>
<evidence type="ECO:0000256" key="2">
    <source>
        <dbReference type="ARBA" id="ARBA00023033"/>
    </source>
</evidence>
<organism evidence="4">
    <name type="scientific">marine metagenome</name>
    <dbReference type="NCBI Taxonomy" id="408172"/>
    <lineage>
        <taxon>unclassified sequences</taxon>
        <taxon>metagenomes</taxon>
        <taxon>ecological metagenomes</taxon>
    </lineage>
</organism>
<feature type="domain" description="Luciferase-like" evidence="3">
    <location>
        <begin position="1"/>
        <end position="323"/>
    </location>
</feature>
<evidence type="ECO:0000259" key="3">
    <source>
        <dbReference type="Pfam" id="PF00296"/>
    </source>
</evidence>
<sequence>MRFGILQEGDTPPGASVPNRYHEMIREAVLADQEGFDFWGVSEQHFNAPHCTTSSPEALLGAVAILTQNIKLRQMSHVLLTFNHPLRTAEHLATLDIISRGRVEIGTARSNNSVMHKAFGVDPNDTRAQWRECLSVIVKALTEETVQFAGKYFNIPETRVEPRLYQNALPKIFVSANSFETCKASGALGIGVMLSNHFGWEYSERCIETYKSAVASAAPDGNYEVNNSFSHLVLAHCARTRAEAIEQGRPAALGFAKWVVEFLGKLGSSKSPNYAYMASMKKEIEHHGDDLEYLMDATPWFLIGTPDEVIERAQKFSDLGVDE</sequence>
<dbReference type="PANTHER" id="PTHR30137:SF8">
    <property type="entry name" value="BLR5498 PROTEIN"/>
    <property type="match status" value="1"/>
</dbReference>
<dbReference type="SUPFAM" id="SSF51679">
    <property type="entry name" value="Bacterial luciferase-like"/>
    <property type="match status" value="1"/>
</dbReference>
<keyword evidence="1" id="KW-0560">Oxidoreductase</keyword>
<proteinExistence type="predicted"/>
<dbReference type="InterPro" id="IPR050766">
    <property type="entry name" value="Bact_Lucif_Oxidored"/>
</dbReference>
<dbReference type="AlphaFoldDB" id="A0A382IYV2"/>
<keyword evidence="2" id="KW-0503">Monooxygenase</keyword>
<dbReference type="InterPro" id="IPR036661">
    <property type="entry name" value="Luciferase-like_sf"/>
</dbReference>
<evidence type="ECO:0000313" key="4">
    <source>
        <dbReference type="EMBL" id="SVC05024.1"/>
    </source>
</evidence>
<dbReference type="InterPro" id="IPR011251">
    <property type="entry name" value="Luciferase-like_dom"/>
</dbReference>